<keyword evidence="4" id="KW-0539">Nucleus</keyword>
<feature type="compositionally biased region" description="Acidic residues" evidence="5">
    <location>
        <begin position="208"/>
        <end position="222"/>
    </location>
</feature>
<dbReference type="GO" id="GO:0046983">
    <property type="term" value="F:protein dimerization activity"/>
    <property type="evidence" value="ECO:0007669"/>
    <property type="project" value="InterPro"/>
</dbReference>
<evidence type="ECO:0000256" key="4">
    <source>
        <dbReference type="ARBA" id="ARBA00023242"/>
    </source>
</evidence>
<reference evidence="7" key="1">
    <citation type="journal article" date="2013" name="Genetics">
        <title>The draft genome and transcriptome of Panagrellus redivivus are shaped by the harsh demands of a free-living lifestyle.</title>
        <authorList>
            <person name="Srinivasan J."/>
            <person name="Dillman A.R."/>
            <person name="Macchietto M.G."/>
            <person name="Heikkinen L."/>
            <person name="Lakso M."/>
            <person name="Fracchia K.M."/>
            <person name="Antoshechkin I."/>
            <person name="Mortazavi A."/>
            <person name="Wong G."/>
            <person name="Sternberg P.W."/>
        </authorList>
    </citation>
    <scope>NUCLEOTIDE SEQUENCE [LARGE SCALE GENOMIC DNA]</scope>
    <source>
        <strain evidence="7">MT8872</strain>
    </source>
</reference>
<dbReference type="Gene3D" id="4.10.280.10">
    <property type="entry name" value="Helix-loop-helix DNA-binding domain"/>
    <property type="match status" value="1"/>
</dbReference>
<dbReference type="AlphaFoldDB" id="A0A7E4W2N5"/>
<name>A0A7E4W2N5_PANRE</name>
<feature type="region of interest" description="Disordered" evidence="5">
    <location>
        <begin position="178"/>
        <end position="264"/>
    </location>
</feature>
<dbReference type="WBParaSite" id="Pan_g5420.t1">
    <property type="protein sequence ID" value="Pan_g5420.t1"/>
    <property type="gene ID" value="Pan_g5420"/>
</dbReference>
<protein>
    <submittedName>
        <fullName evidence="8">BHLH domain-containing protein</fullName>
    </submittedName>
</protein>
<evidence type="ECO:0000256" key="5">
    <source>
        <dbReference type="SAM" id="MobiDB-lite"/>
    </source>
</evidence>
<dbReference type="Pfam" id="PF00010">
    <property type="entry name" value="HLH"/>
    <property type="match status" value="1"/>
</dbReference>
<evidence type="ECO:0000256" key="3">
    <source>
        <dbReference type="ARBA" id="ARBA00023163"/>
    </source>
</evidence>
<dbReference type="GO" id="GO:0005634">
    <property type="term" value="C:nucleus"/>
    <property type="evidence" value="ECO:0007669"/>
    <property type="project" value="UniProtKB-SubCell"/>
</dbReference>
<dbReference type="SMART" id="SM00353">
    <property type="entry name" value="HLH"/>
    <property type="match status" value="1"/>
</dbReference>
<evidence type="ECO:0000259" key="6">
    <source>
        <dbReference type="PROSITE" id="PS50888"/>
    </source>
</evidence>
<evidence type="ECO:0000256" key="1">
    <source>
        <dbReference type="ARBA" id="ARBA00004123"/>
    </source>
</evidence>
<accession>A0A7E4W2N5</accession>
<dbReference type="InterPro" id="IPR036638">
    <property type="entry name" value="HLH_DNA-bd_sf"/>
</dbReference>
<keyword evidence="3" id="KW-0804">Transcription</keyword>
<dbReference type="PROSITE" id="PS50888">
    <property type="entry name" value="BHLH"/>
    <property type="match status" value="1"/>
</dbReference>
<proteinExistence type="predicted"/>
<reference evidence="8" key="2">
    <citation type="submission" date="2020-10" db="UniProtKB">
        <authorList>
            <consortium name="WormBaseParasite"/>
        </authorList>
    </citation>
    <scope>IDENTIFICATION</scope>
</reference>
<evidence type="ECO:0000313" key="8">
    <source>
        <dbReference type="WBParaSite" id="Pan_g5420.t1"/>
    </source>
</evidence>
<dbReference type="InterPro" id="IPR011598">
    <property type="entry name" value="bHLH_dom"/>
</dbReference>
<dbReference type="PANTHER" id="PTHR10985">
    <property type="entry name" value="BASIC HELIX-LOOP-HELIX TRANSCRIPTION FACTOR, HES-RELATED"/>
    <property type="match status" value="1"/>
</dbReference>
<dbReference type="Proteomes" id="UP000492821">
    <property type="component" value="Unassembled WGS sequence"/>
</dbReference>
<organism evidence="7 8">
    <name type="scientific">Panagrellus redivivus</name>
    <name type="common">Microworm</name>
    <dbReference type="NCBI Taxonomy" id="6233"/>
    <lineage>
        <taxon>Eukaryota</taxon>
        <taxon>Metazoa</taxon>
        <taxon>Ecdysozoa</taxon>
        <taxon>Nematoda</taxon>
        <taxon>Chromadorea</taxon>
        <taxon>Rhabditida</taxon>
        <taxon>Tylenchina</taxon>
        <taxon>Panagrolaimomorpha</taxon>
        <taxon>Panagrolaimoidea</taxon>
        <taxon>Panagrolaimidae</taxon>
        <taxon>Panagrellus</taxon>
    </lineage>
</organism>
<keyword evidence="2" id="KW-0805">Transcription regulation</keyword>
<dbReference type="SUPFAM" id="SSF47459">
    <property type="entry name" value="HLH, helix-loop-helix DNA-binding domain"/>
    <property type="match status" value="1"/>
</dbReference>
<evidence type="ECO:0000313" key="7">
    <source>
        <dbReference type="Proteomes" id="UP000492821"/>
    </source>
</evidence>
<dbReference type="InterPro" id="IPR050370">
    <property type="entry name" value="HES_HEY"/>
</dbReference>
<comment type="subcellular location">
    <subcellularLocation>
        <location evidence="1">Nucleus</location>
    </subcellularLocation>
</comment>
<sequence length="280" mass="31404">MDIQFRQRRRFTAMTKKPVMEKQRRDRMNRAMDELKAYLLKYDPAHSSKLEKADILERTCELIRRMELERNSPSNRVFIEGYFRGTSDVCVHLKNKSNTPEVQRLINDIMMNLRPPMPPPPQGVPMPTPPMPNTPGGSVAPMPTPPPIINGQMVRPMMPPPPFFMGFPGMPPMQMPMTPIKFPTVPNNDTQIKPEPITPAPKKTESPFCEEDVDVENVDDDTFSNPGSPETPVHARKRKLSSTDDSGISEPSPKRLSPIVASTASSNGAFSIDSLLISKN</sequence>
<evidence type="ECO:0000256" key="2">
    <source>
        <dbReference type="ARBA" id="ARBA00023015"/>
    </source>
</evidence>
<feature type="domain" description="BHLH" evidence="6">
    <location>
        <begin position="12"/>
        <end position="66"/>
    </location>
</feature>
<dbReference type="CDD" id="cd11410">
    <property type="entry name" value="bHLH_O_HES"/>
    <property type="match status" value="1"/>
</dbReference>
<keyword evidence="7" id="KW-1185">Reference proteome</keyword>